<evidence type="ECO:0000259" key="1">
    <source>
        <dbReference type="Pfam" id="PF12770"/>
    </source>
</evidence>
<dbReference type="InterPro" id="IPR019734">
    <property type="entry name" value="TPR_rpt"/>
</dbReference>
<evidence type="ECO:0000313" key="2">
    <source>
        <dbReference type="EMBL" id="GHF50372.1"/>
    </source>
</evidence>
<reference evidence="2" key="1">
    <citation type="journal article" date="2014" name="Int. J. Syst. Evol. Microbiol.">
        <title>Complete genome sequence of Corynebacterium casei LMG S-19264T (=DSM 44701T), isolated from a smear-ripened cheese.</title>
        <authorList>
            <consortium name="US DOE Joint Genome Institute (JGI-PGF)"/>
            <person name="Walter F."/>
            <person name="Albersmeier A."/>
            <person name="Kalinowski J."/>
            <person name="Ruckert C."/>
        </authorList>
    </citation>
    <scope>NUCLEOTIDE SEQUENCE</scope>
    <source>
        <strain evidence="2">CGMCC 4.7679</strain>
    </source>
</reference>
<dbReference type="SUPFAM" id="SSF48452">
    <property type="entry name" value="TPR-like"/>
    <property type="match status" value="2"/>
</dbReference>
<dbReference type="Gene3D" id="1.25.40.10">
    <property type="entry name" value="Tetratricopeptide repeat domain"/>
    <property type="match status" value="2"/>
</dbReference>
<keyword evidence="3" id="KW-1185">Reference proteome</keyword>
<evidence type="ECO:0000313" key="3">
    <source>
        <dbReference type="Proteomes" id="UP000658656"/>
    </source>
</evidence>
<dbReference type="SMART" id="SM00028">
    <property type="entry name" value="TPR"/>
    <property type="match status" value="5"/>
</dbReference>
<dbReference type="InterPro" id="IPR011990">
    <property type="entry name" value="TPR-like_helical_dom_sf"/>
</dbReference>
<sequence length="1201" mass="129827">MELGSPQGIRLRFAGGLLASLLLDLHRKPEAALREHLPGAEPLAPSSVPVTRVRQALGAGTRELELTGNGGTVTLRQRFDLRSPLDWRLTVGAPGEATERGVVFALPGQVTVTVESAAPWVADGGEVRVSLPPGASELTVAVASEPVFEVADTVVVCRPDQLREAAVVVSCLPADRFVPVVAVEPPPMAQADYVELYARFKRAQDASLTRIGGAIGMAEALAGDAEVRQRALAEIQEDWRLRKALSPYRSWLKHNELVSDLVSRLGVRRAVFLHDFAPEELLTTDPALMAEADEVWAAAGRDAEDPGERGMFARVPETVRLAADLPELTTAAWRLLRDPGGEPDRVLDVAIDDPGSWVAALFAALHRGAALRPVDHAVSRPDPLSFADDGDEAVLVENTGDAAALLGALYAHHRGARLVVTPPPDLEPVQRAVAAQQERVLAAARASGPEARSGGFAEKLWRRLSTGGRNPYAEIEAAVTAQVPATAVEQVGERRLTAFTSGLPYSFVRTTEADWATKPIGHVAADPALTILNELYSAGIERSPGTFSLVFDPGFFRASETPDVLRSVGTHFTHPVLLSGPDASLRALMDLTKDLPVELVFFNTHGSDEAIVLGDTELSSWLIPQWLSLTHRPIVFNNSCQSWTGVGRQFVRAGARGYLGTLWSIPSRPAADFARVVVDRLTTEERLACEAIVRTGLPSGIERSYLYVGTANGRLDQWRDRKTTAAEAALAESAILAAAARKSASRLLHREITTLRRQADGTPHETTESYVDVLLSELWLCTAHDPPQEEDRATAEQLARRIDATLARLDLPRAELDRRWARRFALTGRLARRWSDWDTALADFRRGVGYGEACADRADLLLSMADLTMRRGDHEEALSLARSAYEAFTEQHDRAGLLGAAGVLGQLSKRLGRLEEAMRYAEEGYETAVALRETGRQGAFKLDQAVLHQLAGNFDAAVAAATRALELSRVTQDSEAELAAIGRLALCHLDRGDLDTAHRHATAGLAQAVELGVGRETAAFHHDLAQIATRLGRFEEAVAHYRQGVAVAFDTGHRELAVALVANLAEAASRVADVDALWSAAVWGTTLCRLVPERWWPDLLSVVIGAVKQVVGIGPVATTRRGLVEIEEAAARGVREHSVPATFVYLLALALTRWVAGEDPGEAAALAQELDSRTGGAFDLRTFVATPYAPPATGGRRWRRN</sequence>
<proteinExistence type="predicted"/>
<dbReference type="InterPro" id="IPR024983">
    <property type="entry name" value="CHAT_dom"/>
</dbReference>
<dbReference type="EMBL" id="BNAV01000003">
    <property type="protein sequence ID" value="GHF50372.1"/>
    <property type="molecule type" value="Genomic_DNA"/>
</dbReference>
<dbReference type="PANTHER" id="PTHR10098">
    <property type="entry name" value="RAPSYN-RELATED"/>
    <property type="match status" value="1"/>
</dbReference>
<dbReference type="Pfam" id="PF12770">
    <property type="entry name" value="CHAT"/>
    <property type="match status" value="1"/>
</dbReference>
<dbReference type="OrthoDB" id="163530at2"/>
<protein>
    <recommendedName>
        <fullName evidence="1">CHAT domain-containing protein</fullName>
    </recommendedName>
</protein>
<dbReference type="Pfam" id="PF13181">
    <property type="entry name" value="TPR_8"/>
    <property type="match status" value="1"/>
</dbReference>
<name>A0A8H9MC20_9PSEU</name>
<dbReference type="PANTHER" id="PTHR10098:SF108">
    <property type="entry name" value="TETRATRICOPEPTIDE REPEAT PROTEIN 28"/>
    <property type="match status" value="1"/>
</dbReference>
<dbReference type="RefSeq" id="WP_145934158.1">
    <property type="nucleotide sequence ID" value="NZ_BNAV01000003.1"/>
</dbReference>
<organism evidence="2 3">
    <name type="scientific">Amycolatopsis bartoniae</name>
    <dbReference type="NCBI Taxonomy" id="941986"/>
    <lineage>
        <taxon>Bacteria</taxon>
        <taxon>Bacillati</taxon>
        <taxon>Actinomycetota</taxon>
        <taxon>Actinomycetes</taxon>
        <taxon>Pseudonocardiales</taxon>
        <taxon>Pseudonocardiaceae</taxon>
        <taxon>Amycolatopsis</taxon>
    </lineage>
</organism>
<dbReference type="Proteomes" id="UP000658656">
    <property type="component" value="Unassembled WGS sequence"/>
</dbReference>
<accession>A0A8H9MC20</accession>
<reference evidence="2" key="2">
    <citation type="submission" date="2020-09" db="EMBL/GenBank/DDBJ databases">
        <authorList>
            <person name="Sun Q."/>
            <person name="Zhou Y."/>
        </authorList>
    </citation>
    <scope>NUCLEOTIDE SEQUENCE</scope>
    <source>
        <strain evidence="2">CGMCC 4.7679</strain>
    </source>
</reference>
<dbReference type="AlphaFoldDB" id="A0A8H9MC20"/>
<comment type="caution">
    <text evidence="2">The sequence shown here is derived from an EMBL/GenBank/DDBJ whole genome shotgun (WGS) entry which is preliminary data.</text>
</comment>
<gene>
    <name evidence="2" type="ORF">GCM10017566_24360</name>
</gene>
<feature type="domain" description="CHAT" evidence="1">
    <location>
        <begin position="561"/>
        <end position="685"/>
    </location>
</feature>